<sequence>MYFYRILTPIKAITFDLDDTLYENHSVIYKTEEKLLLFIRKYDTRFNNINNNDLHKFRKIIKKQIPEISHDITELRRLSTEMMFYKYGYNHEKTIKGTNEIMSKFTFWRNQINIPESTYIILEKLVKKFPLVAITNGNADPKIFGLDKYFQFVLKAGINGRLKPSKDMYLLATKQLGIEPKFILHVGDNLITDIKGAINSGMQACWINSNKKKLINTKNICIPHVEIHHLSSLLYIT</sequence>
<dbReference type="SFLD" id="SFLDS00003">
    <property type="entry name" value="Haloacid_Dehalogenase"/>
    <property type="match status" value="1"/>
</dbReference>
<name>A0ABM9NNH2_9GAMM</name>
<dbReference type="SFLD" id="SFLDG01129">
    <property type="entry name" value="C1.5:_HAD__Beta-PGM__Phosphata"/>
    <property type="match status" value="1"/>
</dbReference>
<dbReference type="EC" id="3.1.3.104" evidence="5"/>
<dbReference type="InterPro" id="IPR006439">
    <property type="entry name" value="HAD-SF_hydro_IA"/>
</dbReference>
<evidence type="ECO:0000256" key="1">
    <source>
        <dbReference type="ARBA" id="ARBA00001946"/>
    </source>
</evidence>
<evidence type="ECO:0000313" key="6">
    <source>
        <dbReference type="Proteomes" id="UP001497533"/>
    </source>
</evidence>
<dbReference type="PANTHER" id="PTHR46470">
    <property type="entry name" value="N-ACYLNEURAMINATE-9-PHOSPHATASE"/>
    <property type="match status" value="1"/>
</dbReference>
<dbReference type="RefSeq" id="WP_341765077.1">
    <property type="nucleotide sequence ID" value="NZ_OZ034688.1"/>
</dbReference>
<dbReference type="SUPFAM" id="SSF56784">
    <property type="entry name" value="HAD-like"/>
    <property type="match status" value="1"/>
</dbReference>
<dbReference type="NCBIfam" id="NF008018">
    <property type="entry name" value="PRK10748.1"/>
    <property type="match status" value="1"/>
</dbReference>
<dbReference type="NCBIfam" id="TIGR01549">
    <property type="entry name" value="HAD-SF-IA-v1"/>
    <property type="match status" value="1"/>
</dbReference>
<dbReference type="EMBL" id="OZ034688">
    <property type="protein sequence ID" value="CAL1329020.1"/>
    <property type="molecule type" value="Genomic_DNA"/>
</dbReference>
<reference evidence="5" key="1">
    <citation type="submission" date="2024-04" db="EMBL/GenBank/DDBJ databases">
        <authorList>
            <person name="Manzano-Marin A."/>
            <person name="Manzano-Marin A."/>
            <person name="Alejandro Manzano Marin A."/>
        </authorList>
    </citation>
    <scope>NUCLEOTIDE SEQUENCE [LARGE SCALE GENOMIC DNA]</scope>
    <source>
        <strain evidence="5">TABTEA</strain>
    </source>
</reference>
<comment type="cofactor">
    <cofactor evidence="1">
        <name>Mg(2+)</name>
        <dbReference type="ChEBI" id="CHEBI:18420"/>
    </cofactor>
</comment>
<evidence type="ECO:0000313" key="5">
    <source>
        <dbReference type="EMBL" id="CAL1329020.1"/>
    </source>
</evidence>
<dbReference type="InterPro" id="IPR023214">
    <property type="entry name" value="HAD_sf"/>
</dbReference>
<dbReference type="PANTHER" id="PTHR46470:SF4">
    <property type="entry name" value="5-AMINO-6-(5-PHOSPHO-D-RIBITYLAMINO)URACIL PHOSPHATASE YIGB"/>
    <property type="match status" value="1"/>
</dbReference>
<dbReference type="GO" id="GO:0043726">
    <property type="term" value="F:5-amino-6-(5-phosphoribitylamino)uracil phosphatase activity"/>
    <property type="evidence" value="ECO:0007669"/>
    <property type="project" value="UniProtKB-EC"/>
</dbReference>
<dbReference type="Gene3D" id="1.20.120.1600">
    <property type="match status" value="1"/>
</dbReference>
<dbReference type="Proteomes" id="UP001497533">
    <property type="component" value="Chromosome"/>
</dbReference>
<proteinExistence type="predicted"/>
<keyword evidence="2" id="KW-0479">Metal-binding</keyword>
<protein>
    <submittedName>
        <fullName evidence="5">5-amino-6-(5-phospho-D-ribitylamino)uracil phosphatase YigB</fullName>
        <ecNumber evidence="5">3.1.3.104</ecNumber>
    </submittedName>
</protein>
<dbReference type="InterPro" id="IPR051400">
    <property type="entry name" value="HAD-like_hydrolase"/>
</dbReference>
<keyword evidence="6" id="KW-1185">Reference proteome</keyword>
<accession>A0ABM9NNH2</accession>
<dbReference type="Pfam" id="PF00702">
    <property type="entry name" value="Hydrolase"/>
    <property type="match status" value="1"/>
</dbReference>
<dbReference type="Gene3D" id="3.40.50.1000">
    <property type="entry name" value="HAD superfamily/HAD-like"/>
    <property type="match status" value="1"/>
</dbReference>
<keyword evidence="4" id="KW-0460">Magnesium</keyword>
<evidence type="ECO:0000256" key="3">
    <source>
        <dbReference type="ARBA" id="ARBA00022801"/>
    </source>
</evidence>
<dbReference type="InterPro" id="IPR036412">
    <property type="entry name" value="HAD-like_sf"/>
</dbReference>
<gene>
    <name evidence="5" type="primary">yigB</name>
    <name evidence="5" type="ORF">PRHACTZTBTEA_087</name>
</gene>
<evidence type="ECO:0000256" key="4">
    <source>
        <dbReference type="ARBA" id="ARBA00022842"/>
    </source>
</evidence>
<organism evidence="5 6">
    <name type="scientific">Candidatus Providencia siddallii</name>
    <dbReference type="NCBI Taxonomy" id="1715285"/>
    <lineage>
        <taxon>Bacteria</taxon>
        <taxon>Pseudomonadati</taxon>
        <taxon>Pseudomonadota</taxon>
        <taxon>Gammaproteobacteria</taxon>
        <taxon>Enterobacterales</taxon>
        <taxon>Morganellaceae</taxon>
        <taxon>Providencia</taxon>
    </lineage>
</organism>
<keyword evidence="3 5" id="KW-0378">Hydrolase</keyword>
<evidence type="ECO:0000256" key="2">
    <source>
        <dbReference type="ARBA" id="ARBA00022723"/>
    </source>
</evidence>